<proteinExistence type="predicted"/>
<protein>
    <submittedName>
        <fullName evidence="2">Uncharacterized protein</fullName>
    </submittedName>
</protein>
<keyword evidence="3" id="KW-1185">Reference proteome</keyword>
<gene>
    <name evidence="2" type="ORF">EVAR_77463_1</name>
</gene>
<sequence>MSHFKPLASRLGNHFKPSVTDFIIATTTILAAADSRGSSVQCVGSMAFGPKLIYVVEGYTSFQLNPNALIETIDLDTRTQPSAMLTIRALDNTLNRHQYVKPTVVLVHKISRSIRLSFSHWAYIGFSSRFLRIAGHLQPAMAFDFDQVISLQSTWLEAVPRYHVQLLVVIRGTFVLSRYRFYELVAYATPLQLADSTIQLTGSSTWSVKGQATPLEEPPAAGEERPSGQARSGPRSTR</sequence>
<dbReference type="Proteomes" id="UP000299102">
    <property type="component" value="Unassembled WGS sequence"/>
</dbReference>
<comment type="caution">
    <text evidence="2">The sequence shown here is derived from an EMBL/GenBank/DDBJ whole genome shotgun (WGS) entry which is preliminary data.</text>
</comment>
<evidence type="ECO:0000256" key="1">
    <source>
        <dbReference type="SAM" id="MobiDB-lite"/>
    </source>
</evidence>
<reference evidence="2 3" key="1">
    <citation type="journal article" date="2019" name="Commun. Biol.">
        <title>The bagworm genome reveals a unique fibroin gene that provides high tensile strength.</title>
        <authorList>
            <person name="Kono N."/>
            <person name="Nakamura H."/>
            <person name="Ohtoshi R."/>
            <person name="Tomita M."/>
            <person name="Numata K."/>
            <person name="Arakawa K."/>
        </authorList>
    </citation>
    <scope>NUCLEOTIDE SEQUENCE [LARGE SCALE GENOMIC DNA]</scope>
</reference>
<evidence type="ECO:0000313" key="3">
    <source>
        <dbReference type="Proteomes" id="UP000299102"/>
    </source>
</evidence>
<evidence type="ECO:0000313" key="2">
    <source>
        <dbReference type="EMBL" id="GBP91666.1"/>
    </source>
</evidence>
<organism evidence="2 3">
    <name type="scientific">Eumeta variegata</name>
    <name type="common">Bagworm moth</name>
    <name type="synonym">Eumeta japonica</name>
    <dbReference type="NCBI Taxonomy" id="151549"/>
    <lineage>
        <taxon>Eukaryota</taxon>
        <taxon>Metazoa</taxon>
        <taxon>Ecdysozoa</taxon>
        <taxon>Arthropoda</taxon>
        <taxon>Hexapoda</taxon>
        <taxon>Insecta</taxon>
        <taxon>Pterygota</taxon>
        <taxon>Neoptera</taxon>
        <taxon>Endopterygota</taxon>
        <taxon>Lepidoptera</taxon>
        <taxon>Glossata</taxon>
        <taxon>Ditrysia</taxon>
        <taxon>Tineoidea</taxon>
        <taxon>Psychidae</taxon>
        <taxon>Oiketicinae</taxon>
        <taxon>Eumeta</taxon>
    </lineage>
</organism>
<dbReference type="AlphaFoldDB" id="A0A4C1ZT69"/>
<dbReference type="EMBL" id="BGZK01002193">
    <property type="protein sequence ID" value="GBP91666.1"/>
    <property type="molecule type" value="Genomic_DNA"/>
</dbReference>
<name>A0A4C1ZT69_EUMVA</name>
<feature type="region of interest" description="Disordered" evidence="1">
    <location>
        <begin position="205"/>
        <end position="238"/>
    </location>
</feature>
<accession>A0A4C1ZT69</accession>